<dbReference type="KEGG" id="taj:C1A40_06395"/>
<organism evidence="1 2">
    <name type="scientific">Pseudotamlana carrageenivorans</name>
    <dbReference type="NCBI Taxonomy" id="2069432"/>
    <lineage>
        <taxon>Bacteria</taxon>
        <taxon>Pseudomonadati</taxon>
        <taxon>Bacteroidota</taxon>
        <taxon>Flavobacteriia</taxon>
        <taxon>Flavobacteriales</taxon>
        <taxon>Flavobacteriaceae</taxon>
        <taxon>Pseudotamlana</taxon>
    </lineage>
</organism>
<dbReference type="Proteomes" id="UP000236592">
    <property type="component" value="Chromosome"/>
</dbReference>
<dbReference type="OrthoDB" id="1366221at2"/>
<proteinExistence type="predicted"/>
<accession>A0A2I7SGW2</accession>
<protein>
    <submittedName>
        <fullName evidence="1">Uncharacterized protein</fullName>
    </submittedName>
</protein>
<gene>
    <name evidence="1" type="ORF">C1A40_06395</name>
</gene>
<dbReference type="AlphaFoldDB" id="A0A2I7SGW2"/>
<sequence>MKENYAAGLFKYCSPKSILVLTWYNKLVEIHCPFKVNVKGDIGGLRKGQKVDVSAVKVSSNGRTVFEIAGKPYYYFHFDIIVNPV</sequence>
<reference evidence="2" key="1">
    <citation type="submission" date="2018-01" db="EMBL/GenBank/DDBJ databases">
        <title>Complete genome of Tamlana sp. UJ94.</title>
        <authorList>
            <person name="Jung J."/>
            <person name="Chung D."/>
            <person name="Bae S.S."/>
            <person name="Baek K."/>
        </authorList>
    </citation>
    <scope>NUCLEOTIDE SEQUENCE [LARGE SCALE GENOMIC DNA]</scope>
    <source>
        <strain evidence="2">UJ94</strain>
    </source>
</reference>
<evidence type="ECO:0000313" key="1">
    <source>
        <dbReference type="EMBL" id="AUS05120.1"/>
    </source>
</evidence>
<keyword evidence="2" id="KW-1185">Reference proteome</keyword>
<name>A0A2I7SGW2_9FLAO</name>
<dbReference type="RefSeq" id="WP_067145455.1">
    <property type="nucleotide sequence ID" value="NZ_CP025938.1"/>
</dbReference>
<evidence type="ECO:0000313" key="2">
    <source>
        <dbReference type="Proteomes" id="UP000236592"/>
    </source>
</evidence>
<dbReference type="EMBL" id="CP025938">
    <property type="protein sequence ID" value="AUS05120.1"/>
    <property type="molecule type" value="Genomic_DNA"/>
</dbReference>